<sequence>ATGLLSSRPTGPVQALRQPQVAAPAPRLRFSLSGDPMELMIAPGDVIVVRGSGRIAELGAVGGFMGHVLVVVGAPQCIRRNSEAHALLNSAWPVDGVEELWRVPTVESTRRESGLYESELLLFVDRRSRQLVTVGEVDADGDLCSFESHEPVELWQSPDELRAELRVDVMWRVLAEMRGNQANWSAATAARAVLKSSSVSVKGCPQETME</sequence>
<name>A0A813KE87_POLGL</name>
<evidence type="ECO:0000313" key="2">
    <source>
        <dbReference type="Proteomes" id="UP000626109"/>
    </source>
</evidence>
<evidence type="ECO:0000313" key="1">
    <source>
        <dbReference type="EMBL" id="CAE8698093.1"/>
    </source>
</evidence>
<dbReference type="AlphaFoldDB" id="A0A813KE87"/>
<reference evidence="1" key="1">
    <citation type="submission" date="2021-02" db="EMBL/GenBank/DDBJ databases">
        <authorList>
            <person name="Dougan E. K."/>
            <person name="Rhodes N."/>
            <person name="Thang M."/>
            <person name="Chan C."/>
        </authorList>
    </citation>
    <scope>NUCLEOTIDE SEQUENCE</scope>
</reference>
<dbReference type="EMBL" id="CAJNNW010028876">
    <property type="protein sequence ID" value="CAE8698093.1"/>
    <property type="molecule type" value="Genomic_DNA"/>
</dbReference>
<feature type="non-terminal residue" evidence="1">
    <location>
        <position position="210"/>
    </location>
</feature>
<comment type="caution">
    <text evidence="1">The sequence shown here is derived from an EMBL/GenBank/DDBJ whole genome shotgun (WGS) entry which is preliminary data.</text>
</comment>
<gene>
    <name evidence="1" type="ORF">PGLA2088_LOCUS30566</name>
</gene>
<organism evidence="1 2">
    <name type="scientific">Polarella glacialis</name>
    <name type="common">Dinoflagellate</name>
    <dbReference type="NCBI Taxonomy" id="89957"/>
    <lineage>
        <taxon>Eukaryota</taxon>
        <taxon>Sar</taxon>
        <taxon>Alveolata</taxon>
        <taxon>Dinophyceae</taxon>
        <taxon>Suessiales</taxon>
        <taxon>Suessiaceae</taxon>
        <taxon>Polarella</taxon>
    </lineage>
</organism>
<feature type="non-terminal residue" evidence="1">
    <location>
        <position position="1"/>
    </location>
</feature>
<protein>
    <submittedName>
        <fullName evidence="1">Uncharacterized protein</fullName>
    </submittedName>
</protein>
<dbReference type="Proteomes" id="UP000626109">
    <property type="component" value="Unassembled WGS sequence"/>
</dbReference>
<accession>A0A813KE87</accession>
<proteinExistence type="predicted"/>